<dbReference type="InterPro" id="IPR021527">
    <property type="entry name" value="DUF2795"/>
</dbReference>
<evidence type="ECO:0000313" key="2">
    <source>
        <dbReference type="EMBL" id="GAA0368937.1"/>
    </source>
</evidence>
<dbReference type="Pfam" id="PF11387">
    <property type="entry name" value="DUF2795"/>
    <property type="match status" value="1"/>
</dbReference>
<sequence length="121" mass="13119">MQRESDKQGTAQDEHLRKETKNLIRGSGTTEAERGGTGGDATPRPARPARGMSPAEVARRAELSRHLPPSEFPADRGRLLAHLRSKNAPASVIETISGLPEGKEFHTIGDIVREIGLPARH</sequence>
<evidence type="ECO:0008006" key="4">
    <source>
        <dbReference type="Google" id="ProtNLM"/>
    </source>
</evidence>
<gene>
    <name evidence="2" type="ORF">GCM10010151_68580</name>
</gene>
<comment type="caution">
    <text evidence="2">The sequence shown here is derived from an EMBL/GenBank/DDBJ whole genome shotgun (WGS) entry which is preliminary data.</text>
</comment>
<dbReference type="RefSeq" id="WP_252810762.1">
    <property type="nucleotide sequence ID" value="NZ_BAAABM010000066.1"/>
</dbReference>
<dbReference type="EMBL" id="BAAABM010000066">
    <property type="protein sequence ID" value="GAA0368937.1"/>
    <property type="molecule type" value="Genomic_DNA"/>
</dbReference>
<feature type="region of interest" description="Disordered" evidence="1">
    <location>
        <begin position="1"/>
        <end position="73"/>
    </location>
</feature>
<reference evidence="3" key="1">
    <citation type="journal article" date="2019" name="Int. J. Syst. Evol. Microbiol.">
        <title>The Global Catalogue of Microorganisms (GCM) 10K type strain sequencing project: providing services to taxonomists for standard genome sequencing and annotation.</title>
        <authorList>
            <consortium name="The Broad Institute Genomics Platform"/>
            <consortium name="The Broad Institute Genome Sequencing Center for Infectious Disease"/>
            <person name="Wu L."/>
            <person name="Ma J."/>
        </authorList>
    </citation>
    <scope>NUCLEOTIDE SEQUENCE [LARGE SCALE GENOMIC DNA]</scope>
    <source>
        <strain evidence="3">JCM 3146</strain>
    </source>
</reference>
<organism evidence="2 3">
    <name type="scientific">Actinoallomurus spadix</name>
    <dbReference type="NCBI Taxonomy" id="79912"/>
    <lineage>
        <taxon>Bacteria</taxon>
        <taxon>Bacillati</taxon>
        <taxon>Actinomycetota</taxon>
        <taxon>Actinomycetes</taxon>
        <taxon>Streptosporangiales</taxon>
        <taxon>Thermomonosporaceae</taxon>
        <taxon>Actinoallomurus</taxon>
    </lineage>
</organism>
<proteinExistence type="predicted"/>
<feature type="compositionally biased region" description="Basic and acidic residues" evidence="1">
    <location>
        <begin position="1"/>
        <end position="22"/>
    </location>
</feature>
<dbReference type="Proteomes" id="UP001501822">
    <property type="component" value="Unassembled WGS sequence"/>
</dbReference>
<name>A0ABP3HEH2_9ACTN</name>
<evidence type="ECO:0000256" key="1">
    <source>
        <dbReference type="SAM" id="MobiDB-lite"/>
    </source>
</evidence>
<evidence type="ECO:0000313" key="3">
    <source>
        <dbReference type="Proteomes" id="UP001501822"/>
    </source>
</evidence>
<protein>
    <recommendedName>
        <fullName evidence="4">DUF2795 domain-containing protein</fullName>
    </recommendedName>
</protein>
<accession>A0ABP3HEH2</accession>
<keyword evidence="3" id="KW-1185">Reference proteome</keyword>